<dbReference type="PROSITE" id="PS51257">
    <property type="entry name" value="PROKAR_LIPOPROTEIN"/>
    <property type="match status" value="1"/>
</dbReference>
<evidence type="ECO:0000313" key="3">
    <source>
        <dbReference type="EMBL" id="QEW02916.1"/>
    </source>
</evidence>
<keyword evidence="4" id="KW-1185">Reference proteome</keyword>
<sequence>MKTFTRPALVTATAIIGVVALAGCAGGGSGGGGGDADYVDGGTFTLSMVADPGALDPQMSAVSALFQLSQFAYDSLVSLDEEGEIQSQLASEWELEGDTLTLTLNDGITCSDGSEFTADTAAQNLTWIGDPENQSPFLGTFFPPGATAEADGSTLTITLAGPAPFVLQGLANLPMVCEAGLADRGQLSDGTLGTGPYVLTEAVQNDHYTYELNEDYAWGPGGATTQEQGLPAKVVARVIPNETTAANLVMSGEVNAAAIVGPDAQRLEGAGLYSQQVEALVGEHWFNQDDTRPTSDPAVRIALTQALDLAELQKVLTSGAGAPATRLSVVEPSSCDYDAVSGNVPATDVDAAAAALDAAGWVEGADGVREKDGQKLALSFLYANTLGTGGTSAAELAVSAWEEIGVQVTATQNDSTTLSNAIFGTGDWDMAWVPLNVNNPDQVVGFLSGPTAPEGTNFAGIQNADYEAAVAEAMTIPGTEGCDAWQAAEEALFQAADVVPFANNVVKTFGNKAEFTMIDTVIPTSIRLLAQ</sequence>
<keyword evidence="1" id="KW-0732">Signal</keyword>
<dbReference type="GO" id="GO:0043190">
    <property type="term" value="C:ATP-binding cassette (ABC) transporter complex"/>
    <property type="evidence" value="ECO:0007669"/>
    <property type="project" value="InterPro"/>
</dbReference>
<dbReference type="Pfam" id="PF00496">
    <property type="entry name" value="SBP_bac_5"/>
    <property type="match status" value="1"/>
</dbReference>
<dbReference type="EMBL" id="CP044232">
    <property type="protein sequence ID" value="QEW02916.1"/>
    <property type="molecule type" value="Genomic_DNA"/>
</dbReference>
<dbReference type="InterPro" id="IPR039424">
    <property type="entry name" value="SBP_5"/>
</dbReference>
<evidence type="ECO:0000313" key="4">
    <source>
        <dbReference type="Proteomes" id="UP000325516"/>
    </source>
</evidence>
<evidence type="ECO:0000259" key="2">
    <source>
        <dbReference type="Pfam" id="PF00496"/>
    </source>
</evidence>
<feature type="chain" id="PRO_5038459727" evidence="1">
    <location>
        <begin position="23"/>
        <end position="531"/>
    </location>
</feature>
<dbReference type="GO" id="GO:0042597">
    <property type="term" value="C:periplasmic space"/>
    <property type="evidence" value="ECO:0007669"/>
    <property type="project" value="UniProtKB-ARBA"/>
</dbReference>
<gene>
    <name evidence="3" type="ORF">F6J85_07210</name>
</gene>
<dbReference type="SUPFAM" id="SSF53850">
    <property type="entry name" value="Periplasmic binding protein-like II"/>
    <property type="match status" value="1"/>
</dbReference>
<dbReference type="InterPro" id="IPR030678">
    <property type="entry name" value="Peptide/Ni-bd"/>
</dbReference>
<dbReference type="PIRSF" id="PIRSF002741">
    <property type="entry name" value="MppA"/>
    <property type="match status" value="1"/>
</dbReference>
<dbReference type="Proteomes" id="UP000325516">
    <property type="component" value="Chromosome"/>
</dbReference>
<dbReference type="GO" id="GO:0015833">
    <property type="term" value="P:peptide transport"/>
    <property type="evidence" value="ECO:0007669"/>
    <property type="project" value="TreeGrafter"/>
</dbReference>
<dbReference type="Gene3D" id="3.10.105.10">
    <property type="entry name" value="Dipeptide-binding Protein, Domain 3"/>
    <property type="match status" value="1"/>
</dbReference>
<proteinExistence type="predicted"/>
<dbReference type="CDD" id="cd00995">
    <property type="entry name" value="PBP2_NikA_DppA_OppA_like"/>
    <property type="match status" value="1"/>
</dbReference>
<organism evidence="3 4">
    <name type="scientific">Microbacterium lushaniae</name>
    <dbReference type="NCBI Taxonomy" id="2614639"/>
    <lineage>
        <taxon>Bacteria</taxon>
        <taxon>Bacillati</taxon>
        <taxon>Actinomycetota</taxon>
        <taxon>Actinomycetes</taxon>
        <taxon>Micrococcales</taxon>
        <taxon>Microbacteriaceae</taxon>
        <taxon>Microbacterium</taxon>
    </lineage>
</organism>
<dbReference type="PANTHER" id="PTHR30290">
    <property type="entry name" value="PERIPLASMIC BINDING COMPONENT OF ABC TRANSPORTER"/>
    <property type="match status" value="1"/>
</dbReference>
<dbReference type="GO" id="GO:1904680">
    <property type="term" value="F:peptide transmembrane transporter activity"/>
    <property type="evidence" value="ECO:0007669"/>
    <property type="project" value="TreeGrafter"/>
</dbReference>
<accession>A0A5J6L3H7</accession>
<dbReference type="Gene3D" id="3.40.190.10">
    <property type="entry name" value="Periplasmic binding protein-like II"/>
    <property type="match status" value="1"/>
</dbReference>
<reference evidence="4" key="1">
    <citation type="submission" date="2019-09" db="EMBL/GenBank/DDBJ databases">
        <title>Mumia zhuanghuii sp. nov. isolated from the intestinal contents of plateau pika (Ochotona curzoniae) in the Qinghai-Tibet plateau of China.</title>
        <authorList>
            <person name="Tian Z."/>
        </authorList>
    </citation>
    <scope>NUCLEOTIDE SEQUENCE [LARGE SCALE GENOMIC DNA]</scope>
    <source>
        <strain evidence="4">L-031</strain>
    </source>
</reference>
<dbReference type="RefSeq" id="WP_150924433.1">
    <property type="nucleotide sequence ID" value="NZ_CP044232.1"/>
</dbReference>
<evidence type="ECO:0000256" key="1">
    <source>
        <dbReference type="SAM" id="SignalP"/>
    </source>
</evidence>
<protein>
    <submittedName>
        <fullName evidence="3">ABC transporter substrate-binding protein</fullName>
    </submittedName>
</protein>
<dbReference type="AlphaFoldDB" id="A0A5J6L3H7"/>
<feature type="signal peptide" evidence="1">
    <location>
        <begin position="1"/>
        <end position="22"/>
    </location>
</feature>
<name>A0A5J6L3H7_9MICO</name>
<dbReference type="KEGG" id="mlz:F6J85_07210"/>
<feature type="domain" description="Solute-binding protein family 5" evidence="2">
    <location>
        <begin position="84"/>
        <end position="442"/>
    </location>
</feature>
<dbReference type="InterPro" id="IPR000914">
    <property type="entry name" value="SBP_5_dom"/>
</dbReference>